<dbReference type="AlphaFoldDB" id="A0A2Z6RFQ4"/>
<dbReference type="InterPro" id="IPR041588">
    <property type="entry name" value="Integrase_H2C2"/>
</dbReference>
<dbReference type="PANTHER" id="PTHR37984">
    <property type="entry name" value="PROTEIN CBG26694"/>
    <property type="match status" value="1"/>
</dbReference>
<dbReference type="Gene3D" id="3.30.420.10">
    <property type="entry name" value="Ribonuclease H-like superfamily/Ribonuclease H"/>
    <property type="match status" value="1"/>
</dbReference>
<name>A0A2Z6RFQ4_9GLOM</name>
<dbReference type="InterPro" id="IPR036397">
    <property type="entry name" value="RNaseH_sf"/>
</dbReference>
<accession>A0A2Z6RFQ4</accession>
<dbReference type="PROSITE" id="PS50994">
    <property type="entry name" value="INTEGRASE"/>
    <property type="match status" value="1"/>
</dbReference>
<evidence type="ECO:0000313" key="2">
    <source>
        <dbReference type="EMBL" id="GBB96359.1"/>
    </source>
</evidence>
<dbReference type="SUPFAM" id="SSF53098">
    <property type="entry name" value="Ribonuclease H-like"/>
    <property type="match status" value="1"/>
</dbReference>
<dbReference type="PANTHER" id="PTHR37984:SF5">
    <property type="entry name" value="PROTEIN NYNRIN-LIKE"/>
    <property type="match status" value="1"/>
</dbReference>
<dbReference type="FunFam" id="1.10.340.70:FF:000001">
    <property type="entry name" value="Retrovirus-related Pol polyprotein from transposon gypsy-like Protein"/>
    <property type="match status" value="1"/>
</dbReference>
<feature type="domain" description="Integrase catalytic" evidence="1">
    <location>
        <begin position="289"/>
        <end position="393"/>
    </location>
</feature>
<evidence type="ECO:0000313" key="3">
    <source>
        <dbReference type="Proteomes" id="UP000247702"/>
    </source>
</evidence>
<sequence length="393" mass="47842">MRNQGKKVIFNTFKRRRKDDSRFKEPNKEYEWLFRRQVVEEINRRIVTYEDEDIIILDKSPYCEYFYQKTKSFDRGLINAIGNHKIEKEIFRYENIIENAIVIFLENKRCWENYIKRETKKSGEGHKASYDTLNKEEYMDMVRMFKDYQNIYERNKKYKRVEIRNDNESWKKVYEEILNSNRMDENEYNRIIKEINKEKKYIIKEGILFRIENNVELRVIRKYKFEGLMYIAHDHEQAGHFGIKATYNRIKENYYWKGMLKDIEIYVKSCDSCQRRGKPIGKHELNVIKVIEPFYQIGINIVRPLPVTERNNRYIVTAMNYFTKWPEAKALEKADAKEVARFIYKDIICRHGCPKKILSDRESHFNNKIIESLLKEFRIKHNFSTPYHPKTNG</sequence>
<dbReference type="GO" id="GO:0005634">
    <property type="term" value="C:nucleus"/>
    <property type="evidence" value="ECO:0007669"/>
    <property type="project" value="UniProtKB-ARBA"/>
</dbReference>
<dbReference type="Proteomes" id="UP000247702">
    <property type="component" value="Unassembled WGS sequence"/>
</dbReference>
<dbReference type="Pfam" id="PF00665">
    <property type="entry name" value="rve"/>
    <property type="match status" value="1"/>
</dbReference>
<dbReference type="InterPro" id="IPR001584">
    <property type="entry name" value="Integrase_cat-core"/>
</dbReference>
<dbReference type="GO" id="GO:0015074">
    <property type="term" value="P:DNA integration"/>
    <property type="evidence" value="ECO:0007669"/>
    <property type="project" value="InterPro"/>
</dbReference>
<reference evidence="2 3" key="1">
    <citation type="submission" date="2017-11" db="EMBL/GenBank/DDBJ databases">
        <title>The genome of Rhizophagus clarus HR1 reveals common genetic basis of auxotrophy among arbuscular mycorrhizal fungi.</title>
        <authorList>
            <person name="Kobayashi Y."/>
        </authorList>
    </citation>
    <scope>NUCLEOTIDE SEQUENCE [LARGE SCALE GENOMIC DNA]</scope>
    <source>
        <strain evidence="2 3">HR1</strain>
    </source>
</reference>
<organism evidence="2 3">
    <name type="scientific">Rhizophagus clarus</name>
    <dbReference type="NCBI Taxonomy" id="94130"/>
    <lineage>
        <taxon>Eukaryota</taxon>
        <taxon>Fungi</taxon>
        <taxon>Fungi incertae sedis</taxon>
        <taxon>Mucoromycota</taxon>
        <taxon>Glomeromycotina</taxon>
        <taxon>Glomeromycetes</taxon>
        <taxon>Glomerales</taxon>
        <taxon>Glomeraceae</taxon>
        <taxon>Rhizophagus</taxon>
    </lineage>
</organism>
<gene>
    <name evidence="2" type="ORF">RclHR1_27350004</name>
</gene>
<dbReference type="InterPro" id="IPR050951">
    <property type="entry name" value="Retrovirus_Pol_polyprotein"/>
</dbReference>
<dbReference type="GO" id="GO:0003676">
    <property type="term" value="F:nucleic acid binding"/>
    <property type="evidence" value="ECO:0007669"/>
    <property type="project" value="InterPro"/>
</dbReference>
<evidence type="ECO:0000259" key="1">
    <source>
        <dbReference type="PROSITE" id="PS50994"/>
    </source>
</evidence>
<dbReference type="Gene3D" id="1.10.340.70">
    <property type="match status" value="1"/>
</dbReference>
<comment type="caution">
    <text evidence="2">The sequence shown here is derived from an EMBL/GenBank/DDBJ whole genome shotgun (WGS) entry which is preliminary data.</text>
</comment>
<dbReference type="EMBL" id="BEXD01001930">
    <property type="protein sequence ID" value="GBB96359.1"/>
    <property type="molecule type" value="Genomic_DNA"/>
</dbReference>
<proteinExistence type="predicted"/>
<keyword evidence="3" id="KW-1185">Reference proteome</keyword>
<protein>
    <recommendedName>
        <fullName evidence="1">Integrase catalytic domain-containing protein</fullName>
    </recommendedName>
</protein>
<dbReference type="Pfam" id="PF17921">
    <property type="entry name" value="Integrase_H2C2"/>
    <property type="match status" value="1"/>
</dbReference>
<dbReference type="STRING" id="94130.A0A2Z6RFQ4"/>
<dbReference type="InterPro" id="IPR012337">
    <property type="entry name" value="RNaseH-like_sf"/>
</dbReference>